<organism evidence="5 6">
    <name type="scientific">Kytococcus aerolatus</name>
    <dbReference type="NCBI Taxonomy" id="592308"/>
    <lineage>
        <taxon>Bacteria</taxon>
        <taxon>Bacillati</taxon>
        <taxon>Actinomycetota</taxon>
        <taxon>Actinomycetes</taxon>
        <taxon>Micrococcales</taxon>
        <taxon>Kytococcaceae</taxon>
        <taxon>Kytococcus</taxon>
    </lineage>
</organism>
<dbReference type="Gene3D" id="3.40.50.2000">
    <property type="entry name" value="Glycogen Phosphorylase B"/>
    <property type="match status" value="2"/>
</dbReference>
<evidence type="ECO:0000256" key="1">
    <source>
        <dbReference type="ARBA" id="ARBA00021292"/>
    </source>
</evidence>
<gene>
    <name evidence="5" type="ORF">SAMN05445756_2069</name>
</gene>
<dbReference type="Pfam" id="PF13579">
    <property type="entry name" value="Glyco_trans_4_4"/>
    <property type="match status" value="1"/>
</dbReference>
<dbReference type="InterPro" id="IPR050194">
    <property type="entry name" value="Glycosyltransferase_grp1"/>
</dbReference>
<dbReference type="AlphaFoldDB" id="A0A212U6C6"/>
<evidence type="ECO:0000256" key="2">
    <source>
        <dbReference type="ARBA" id="ARBA00022676"/>
    </source>
</evidence>
<dbReference type="SUPFAM" id="SSF53756">
    <property type="entry name" value="UDP-Glycosyltransferase/glycogen phosphorylase"/>
    <property type="match status" value="1"/>
</dbReference>
<dbReference type="EMBL" id="FYEZ01000003">
    <property type="protein sequence ID" value="SNC73641.1"/>
    <property type="molecule type" value="Genomic_DNA"/>
</dbReference>
<proteinExistence type="predicted"/>
<dbReference type="GO" id="GO:1901137">
    <property type="term" value="P:carbohydrate derivative biosynthetic process"/>
    <property type="evidence" value="ECO:0007669"/>
    <property type="project" value="UniProtKB-ARBA"/>
</dbReference>
<evidence type="ECO:0000259" key="4">
    <source>
        <dbReference type="Pfam" id="PF13579"/>
    </source>
</evidence>
<reference evidence="5 6" key="1">
    <citation type="submission" date="2017-06" db="EMBL/GenBank/DDBJ databases">
        <authorList>
            <person name="Kim H.J."/>
            <person name="Triplett B.A."/>
        </authorList>
    </citation>
    <scope>NUCLEOTIDE SEQUENCE [LARGE SCALE GENOMIC DNA]</scope>
    <source>
        <strain evidence="5 6">DSM 22179</strain>
    </source>
</reference>
<dbReference type="PANTHER" id="PTHR45947:SF3">
    <property type="entry name" value="SULFOQUINOVOSYL TRANSFERASE SQD2"/>
    <property type="match status" value="1"/>
</dbReference>
<dbReference type="OrthoDB" id="9810929at2"/>
<protein>
    <recommendedName>
        <fullName evidence="1">D-inositol 3-phosphate glycosyltransferase</fullName>
    </recommendedName>
</protein>
<dbReference type="Proteomes" id="UP000198122">
    <property type="component" value="Unassembled WGS sequence"/>
</dbReference>
<sequence length="426" mass="44140">MTTSPAPQPTVVVLSLHTSPLEDPGTGDAGGMNTYVRQLSRAQAALGARVRVYTRSETGERWEVDDRDVTVVGLPVGPPGATKEDLPGTTGDFGDAVLADLVAAGLTADVVHSHYWLSGLAAERLTCEACAGLPVGRLPLHAHTMHTLGATKNAELTGVGDWLPEPAGRLEAETQLLRTVDLAVASTPEEAEELLEQGAARERVTVIPPGVDTDTFRPLEPTRREAVREEVRGSLGLGPDALLVVQAGRWQEVKGQDVLVAAAEALAARAAAPVHVLFVGGPSGASGSDWLPARIVTSPARDRLHTRGAVPPAELAEILAAADVVAVPSRTESFGLVAAEALAVGAPVVAAHVGGLPRALDGAGLLVEGHEPAPWADALRAVLGDAALRDELAVRAARRGERLSWRDAAAAHLTAYGELAGGRDDA</sequence>
<dbReference type="InterPro" id="IPR028098">
    <property type="entry name" value="Glyco_trans_4-like_N"/>
</dbReference>
<evidence type="ECO:0000313" key="5">
    <source>
        <dbReference type="EMBL" id="SNC73641.1"/>
    </source>
</evidence>
<evidence type="ECO:0000256" key="3">
    <source>
        <dbReference type="ARBA" id="ARBA00022679"/>
    </source>
</evidence>
<dbReference type="GO" id="GO:0016757">
    <property type="term" value="F:glycosyltransferase activity"/>
    <property type="evidence" value="ECO:0007669"/>
    <property type="project" value="UniProtKB-KW"/>
</dbReference>
<keyword evidence="2" id="KW-0328">Glycosyltransferase</keyword>
<keyword evidence="6" id="KW-1185">Reference proteome</keyword>
<accession>A0A212U6C6</accession>
<dbReference type="RefSeq" id="WP_088819039.1">
    <property type="nucleotide sequence ID" value="NZ_FYEZ01000003.1"/>
</dbReference>
<evidence type="ECO:0000313" key="6">
    <source>
        <dbReference type="Proteomes" id="UP000198122"/>
    </source>
</evidence>
<dbReference type="PANTHER" id="PTHR45947">
    <property type="entry name" value="SULFOQUINOVOSYL TRANSFERASE SQD2"/>
    <property type="match status" value="1"/>
</dbReference>
<name>A0A212U6C6_9MICO</name>
<dbReference type="Pfam" id="PF13692">
    <property type="entry name" value="Glyco_trans_1_4"/>
    <property type="match status" value="1"/>
</dbReference>
<feature type="domain" description="Glycosyltransferase subfamily 4-like N-terminal" evidence="4">
    <location>
        <begin position="30"/>
        <end position="210"/>
    </location>
</feature>
<keyword evidence="3 5" id="KW-0808">Transferase</keyword>